<dbReference type="EMBL" id="HE804045">
    <property type="protein sequence ID" value="CCH32238.1"/>
    <property type="molecule type" value="Genomic_DNA"/>
</dbReference>
<accession>K0K6P1</accession>
<protein>
    <submittedName>
        <fullName evidence="2">Putative secreted protein</fullName>
    </submittedName>
</protein>
<gene>
    <name evidence="2" type="ordered locus">BN6_49690</name>
</gene>
<keyword evidence="3" id="KW-1185">Reference proteome</keyword>
<name>K0K6P1_SACES</name>
<dbReference type="AlphaFoldDB" id="K0K6P1"/>
<dbReference type="eggNOG" id="ENOG5032IAN">
    <property type="taxonomic scope" value="Bacteria"/>
</dbReference>
<keyword evidence="1" id="KW-0472">Membrane</keyword>
<dbReference type="Proteomes" id="UP000006281">
    <property type="component" value="Chromosome"/>
</dbReference>
<dbReference type="PATRIC" id="fig|1179773.3.peg.4986"/>
<reference evidence="2 3" key="1">
    <citation type="journal article" date="2012" name="BMC Genomics">
        <title>Complete genome sequence of Saccharothrix espanaensis DSM 44229T and comparison to the other completely sequenced Pseudonocardiaceae.</title>
        <authorList>
            <person name="Strobel T."/>
            <person name="Al-Dilaimi A."/>
            <person name="Blom J."/>
            <person name="Gessner A."/>
            <person name="Kalinowski J."/>
            <person name="Luzhetska M."/>
            <person name="Puhler A."/>
            <person name="Szczepanowski R."/>
            <person name="Bechthold A."/>
            <person name="Ruckert C."/>
        </authorList>
    </citation>
    <scope>NUCLEOTIDE SEQUENCE [LARGE SCALE GENOMIC DNA]</scope>
    <source>
        <strain evidence="3">ATCC 51144 / DSM 44229 / JCM 9112 / NBRC 15066 / NRRL 15764</strain>
    </source>
</reference>
<feature type="transmembrane region" description="Helical" evidence="1">
    <location>
        <begin position="20"/>
        <end position="37"/>
    </location>
</feature>
<keyword evidence="1" id="KW-0812">Transmembrane</keyword>
<evidence type="ECO:0000256" key="1">
    <source>
        <dbReference type="SAM" id="Phobius"/>
    </source>
</evidence>
<sequence>MAGTSGGVVAKSLRSTTGRVVAGVVLVGAVLGLVIVLRSSAEQRSWASAEGTVQERTRSGKSTSVKVEYPLPDGTTQVATLSENGPIRNVGERVTVRYDLVDGRVVDAALADNDQAHWVTGGMLGVVVLGAMVANLLAWAPKPRSG</sequence>
<keyword evidence="1" id="KW-1133">Transmembrane helix</keyword>
<dbReference type="HOGENOM" id="CLU_1776081_0_0_11"/>
<dbReference type="KEGG" id="sesp:BN6_49690"/>
<organism evidence="2 3">
    <name type="scientific">Saccharothrix espanaensis (strain ATCC 51144 / DSM 44229 / JCM 9112 / NBRC 15066 / NRRL 15764)</name>
    <dbReference type="NCBI Taxonomy" id="1179773"/>
    <lineage>
        <taxon>Bacteria</taxon>
        <taxon>Bacillati</taxon>
        <taxon>Actinomycetota</taxon>
        <taxon>Actinomycetes</taxon>
        <taxon>Pseudonocardiales</taxon>
        <taxon>Pseudonocardiaceae</taxon>
        <taxon>Saccharothrix</taxon>
    </lineage>
</organism>
<proteinExistence type="predicted"/>
<evidence type="ECO:0000313" key="3">
    <source>
        <dbReference type="Proteomes" id="UP000006281"/>
    </source>
</evidence>
<evidence type="ECO:0000313" key="2">
    <source>
        <dbReference type="EMBL" id="CCH32238.1"/>
    </source>
</evidence>
<feature type="transmembrane region" description="Helical" evidence="1">
    <location>
        <begin position="118"/>
        <end position="140"/>
    </location>
</feature>